<reference evidence="1 2" key="1">
    <citation type="submission" date="2023-11" db="EMBL/GenBank/DDBJ databases">
        <title>MicrobeMod: A computational toolkit for identifying prokaryotic methylation and restriction-modification with nanopore sequencing.</title>
        <authorList>
            <person name="Crits-Christoph A."/>
            <person name="Kang S.C."/>
            <person name="Lee H."/>
            <person name="Ostrov N."/>
        </authorList>
    </citation>
    <scope>NUCLEOTIDE SEQUENCE [LARGE SCALE GENOMIC DNA]</scope>
    <source>
        <strain evidence="1 2">ATCC 25935</strain>
    </source>
</reference>
<dbReference type="GeneID" id="43164741"/>
<protein>
    <submittedName>
        <fullName evidence="1">Uncharacterized protein</fullName>
    </submittedName>
</protein>
<name>A0ABZ0Y065_9BURK</name>
<dbReference type="EMBL" id="CP140152">
    <property type="protein sequence ID" value="WQH05429.1"/>
    <property type="molecule type" value="Genomic_DNA"/>
</dbReference>
<gene>
    <name evidence="1" type="ORF">SR858_03565</name>
</gene>
<keyword evidence="2" id="KW-1185">Reference proteome</keyword>
<dbReference type="Proteomes" id="UP001326110">
    <property type="component" value="Chromosome"/>
</dbReference>
<evidence type="ECO:0000313" key="2">
    <source>
        <dbReference type="Proteomes" id="UP001326110"/>
    </source>
</evidence>
<dbReference type="RefSeq" id="WP_026637515.1">
    <property type="nucleotide sequence ID" value="NZ_CP140152.1"/>
</dbReference>
<accession>A0ABZ0Y065</accession>
<proteinExistence type="predicted"/>
<sequence>MPLTAYSISSEKEEDVEQVLKRLSTLFGECVSAAEAIPETWRAFIRQDLQCPCCFVTGAELVKAAYSTASKNPLRQPCFRFNNPKHRDHCDFGSTEKANTVPENLVAFSDSNSPITKAVRELVGTGIELALFSHKSIRDMREWFFNKKVQSMFLVTLDPRFPKWMHSLYREKFYSKPGKEVELTLGIVASPKFSWRAAVAREQLLRHPEYRAFSEAFHKKPNPFFLEYSRMGTLARRFQGRSAFDPSMLEEEYEKTCELARFIAINYKPLKLTTSNKVINVSSVLALAALLMYVRDWNQDFARADFMKIVGAAGSSNQELGNVMGLNPFHDFRTWQALKAIQEFGVQVAEYVDLKAERVAIEQQLRAKLGAPPMPVE</sequence>
<evidence type="ECO:0000313" key="1">
    <source>
        <dbReference type="EMBL" id="WQH05429.1"/>
    </source>
</evidence>
<organism evidence="1 2">
    <name type="scientific">Duganella zoogloeoides</name>
    <dbReference type="NCBI Taxonomy" id="75659"/>
    <lineage>
        <taxon>Bacteria</taxon>
        <taxon>Pseudomonadati</taxon>
        <taxon>Pseudomonadota</taxon>
        <taxon>Betaproteobacteria</taxon>
        <taxon>Burkholderiales</taxon>
        <taxon>Oxalobacteraceae</taxon>
        <taxon>Telluria group</taxon>
        <taxon>Duganella</taxon>
    </lineage>
</organism>